<keyword evidence="3" id="KW-1185">Reference proteome</keyword>
<protein>
    <recommendedName>
        <fullName evidence="4">C2H2-type domain-containing protein</fullName>
    </recommendedName>
</protein>
<sequence>MATEDSLIKVIPRNEPKDIVIVTIKEIFIAFLSSSKLQVHALDLTAILRNDCSLSIANVSHDIINLLIDGFLYYCKVWPGWVRKTEYLNGKIAFNVWHKQFKEYISYKCSALLDRAKKHLQQNSNLITVETQTEETSTDCYQCPYKLVIGGHPTIINNIAILTRDENIYIKQHPIKPWAPLTVAEFINWPFVAVELKLLDLHIERVNAHNFSRYITIDHSELNISDREFITHIKKHSLLARSYFYVYFRFYIEQLFEVLSSIGKISTDHLCNLKMICEQFLEDIREMNINGGSMQTHTTVGFHIGNFKYYRQKQIVTSQKDQVQDNKTIINLVEIIVPEVVCTLHHFHAVQDISVSDTVSFKSLNLLTKQIADPFDESINRLVQKILEDSVVYRCTFCTVAFSGERALSNLTSHFSDLHKVGHHLICNRCGGQFDMQQLVTKRWKHKCI</sequence>
<dbReference type="EMBL" id="GEZM01029706">
    <property type="protein sequence ID" value="JAV85984.1"/>
    <property type="molecule type" value="Transcribed_RNA"/>
</dbReference>
<dbReference type="Proteomes" id="UP000327044">
    <property type="component" value="Unassembled WGS sequence"/>
</dbReference>
<proteinExistence type="predicted"/>
<evidence type="ECO:0000313" key="3">
    <source>
        <dbReference type="Proteomes" id="UP000327044"/>
    </source>
</evidence>
<organism evidence="1">
    <name type="scientific">Photinus pyralis</name>
    <name type="common">Common eastern firefly</name>
    <name type="synonym">Lampyris pyralis</name>
    <dbReference type="NCBI Taxonomy" id="7054"/>
    <lineage>
        <taxon>Eukaryota</taxon>
        <taxon>Metazoa</taxon>
        <taxon>Ecdysozoa</taxon>
        <taxon>Arthropoda</taxon>
        <taxon>Hexapoda</taxon>
        <taxon>Insecta</taxon>
        <taxon>Pterygota</taxon>
        <taxon>Neoptera</taxon>
        <taxon>Endopterygota</taxon>
        <taxon>Coleoptera</taxon>
        <taxon>Polyphaga</taxon>
        <taxon>Elateriformia</taxon>
        <taxon>Elateroidea</taxon>
        <taxon>Lampyridae</taxon>
        <taxon>Lampyrinae</taxon>
        <taxon>Photinus</taxon>
    </lineage>
</organism>
<gene>
    <name evidence="2" type="ORF">PPYR_13080</name>
</gene>
<accession>A0A1Y1MJU3</accession>
<dbReference type="EMBL" id="VVIM01000009">
    <property type="protein sequence ID" value="KAB0793460.1"/>
    <property type="molecule type" value="Genomic_DNA"/>
</dbReference>
<evidence type="ECO:0000313" key="1">
    <source>
        <dbReference type="EMBL" id="JAV85984.1"/>
    </source>
</evidence>
<dbReference type="OrthoDB" id="7268531at2759"/>
<reference evidence="1" key="1">
    <citation type="journal article" date="2016" name="Sci. Rep.">
        <title>Molecular characterization of firefly nuptial gifts: a multi-omics approach sheds light on postcopulatory sexual selection.</title>
        <authorList>
            <person name="Al-Wathiqui N."/>
            <person name="Fallon T.R."/>
            <person name="South A."/>
            <person name="Weng J.K."/>
            <person name="Lewis S.M."/>
        </authorList>
    </citation>
    <scope>NUCLEOTIDE SEQUENCE</scope>
</reference>
<reference evidence="2" key="3">
    <citation type="submission" date="2019-08" db="EMBL/GenBank/DDBJ databases">
        <authorList>
            <consortium name="Photinus pyralis genome working group"/>
            <person name="Fallon T.R."/>
            <person name="Sander Lower S.E."/>
            <person name="Weng J.-K."/>
        </authorList>
    </citation>
    <scope>NUCLEOTIDE SEQUENCE</scope>
    <source>
        <strain evidence="2">1611_PpyrPB1</strain>
        <tissue evidence="2">Whole body</tissue>
    </source>
</reference>
<dbReference type="InParanoid" id="A0A1Y1MJU3"/>
<dbReference type="AlphaFoldDB" id="A0A1Y1MJU3"/>
<evidence type="ECO:0000313" key="2">
    <source>
        <dbReference type="EMBL" id="KAB0793460.1"/>
    </source>
</evidence>
<reference evidence="2 3" key="2">
    <citation type="journal article" date="2018" name="Elife">
        <title>Firefly genomes illuminate parallel origins of bioluminescence in beetles.</title>
        <authorList>
            <person name="Fallon T.R."/>
            <person name="Lower S.E."/>
            <person name="Chang C.H."/>
            <person name="Bessho-Uehara M."/>
            <person name="Martin G.J."/>
            <person name="Bewick A.J."/>
            <person name="Behringer M."/>
            <person name="Debat H.J."/>
            <person name="Wong I."/>
            <person name="Day J.C."/>
            <person name="Suvorov A."/>
            <person name="Silva C.J."/>
            <person name="Stanger-Hall K.F."/>
            <person name="Hall D.W."/>
            <person name="Schmitz R.J."/>
            <person name="Nelson D.R."/>
            <person name="Lewis S.M."/>
            <person name="Shigenobu S."/>
            <person name="Bybee S.M."/>
            <person name="Larracuente A.M."/>
            <person name="Oba Y."/>
            <person name="Weng J.K."/>
        </authorList>
    </citation>
    <scope>NUCLEOTIDE SEQUENCE [LARGE SCALE GENOMIC DNA]</scope>
    <source>
        <strain evidence="2">1611_PpyrPB1</strain>
        <tissue evidence="2">Whole body</tissue>
    </source>
</reference>
<evidence type="ECO:0008006" key="4">
    <source>
        <dbReference type="Google" id="ProtNLM"/>
    </source>
</evidence>
<name>A0A1Y1MJU3_PHOPY</name>